<dbReference type="InterPro" id="IPR006879">
    <property type="entry name" value="YdjC-like"/>
</dbReference>
<evidence type="ECO:0000256" key="5">
    <source>
        <dbReference type="ARBA" id="ARBA00023277"/>
    </source>
</evidence>
<evidence type="ECO:0000256" key="1">
    <source>
        <dbReference type="ARBA" id="ARBA00001946"/>
    </source>
</evidence>
<dbReference type="PANTHER" id="PTHR31609">
    <property type="entry name" value="YDJC DEACETYLASE FAMILY MEMBER"/>
    <property type="match status" value="1"/>
</dbReference>
<evidence type="ECO:0000313" key="6">
    <source>
        <dbReference type="EMBL" id="BDR55899.1"/>
    </source>
</evidence>
<organism evidence="6 7">
    <name type="scientific">Xylocopilactobacillus apis</name>
    <dbReference type="NCBI Taxonomy" id="2932183"/>
    <lineage>
        <taxon>Bacteria</taxon>
        <taxon>Bacillati</taxon>
        <taxon>Bacillota</taxon>
        <taxon>Bacilli</taxon>
        <taxon>Lactobacillales</taxon>
        <taxon>Lactobacillaceae</taxon>
        <taxon>Xylocopilactobacillus</taxon>
    </lineage>
</organism>
<keyword evidence="7" id="KW-1185">Reference proteome</keyword>
<evidence type="ECO:0000256" key="2">
    <source>
        <dbReference type="ARBA" id="ARBA00022723"/>
    </source>
</evidence>
<evidence type="ECO:0000313" key="7">
    <source>
        <dbReference type="Proteomes" id="UP001321804"/>
    </source>
</evidence>
<evidence type="ECO:0000256" key="3">
    <source>
        <dbReference type="ARBA" id="ARBA00022801"/>
    </source>
</evidence>
<dbReference type="AlphaFoldDB" id="A0AAU9CX09"/>
<keyword evidence="6" id="KW-0813">Transport</keyword>
<dbReference type="Gene3D" id="3.20.20.370">
    <property type="entry name" value="Glycoside hydrolase/deacetylase"/>
    <property type="match status" value="1"/>
</dbReference>
<keyword evidence="2" id="KW-0479">Metal-binding</keyword>
<dbReference type="KEGG" id="xak:KIMC2_04610"/>
<dbReference type="Pfam" id="PF04794">
    <property type="entry name" value="YdjC"/>
    <property type="match status" value="1"/>
</dbReference>
<name>A0AAU9CX09_9LACO</name>
<evidence type="ECO:0000256" key="4">
    <source>
        <dbReference type="ARBA" id="ARBA00022842"/>
    </source>
</evidence>
<dbReference type="EMBL" id="AP026801">
    <property type="protein sequence ID" value="BDR55899.1"/>
    <property type="molecule type" value="Genomic_DNA"/>
</dbReference>
<dbReference type="InterPro" id="IPR011330">
    <property type="entry name" value="Glyco_hydro/deAcase_b/a-brl"/>
</dbReference>
<keyword evidence="6" id="KW-0762">Sugar transport</keyword>
<keyword evidence="4" id="KW-0460">Magnesium</keyword>
<comment type="cofactor">
    <cofactor evidence="1">
        <name>Mg(2+)</name>
        <dbReference type="ChEBI" id="CHEBI:18420"/>
    </cofactor>
</comment>
<protein>
    <submittedName>
        <fullName evidence="6">PTS sugar transporter</fullName>
    </submittedName>
</protein>
<dbReference type="GO" id="GO:0019213">
    <property type="term" value="F:deacetylase activity"/>
    <property type="evidence" value="ECO:0007669"/>
    <property type="project" value="TreeGrafter"/>
</dbReference>
<accession>A0AAU9CX09</accession>
<dbReference type="Proteomes" id="UP001321804">
    <property type="component" value="Chromosome"/>
</dbReference>
<dbReference type="GO" id="GO:0005975">
    <property type="term" value="P:carbohydrate metabolic process"/>
    <property type="evidence" value="ECO:0007669"/>
    <property type="project" value="InterPro"/>
</dbReference>
<dbReference type="GO" id="GO:0046872">
    <property type="term" value="F:metal ion binding"/>
    <property type="evidence" value="ECO:0007669"/>
    <property type="project" value="UniProtKB-KW"/>
</dbReference>
<dbReference type="PANTHER" id="PTHR31609:SF1">
    <property type="entry name" value="CARBOHYDRATE DEACETYLASE"/>
    <property type="match status" value="1"/>
</dbReference>
<proteinExistence type="predicted"/>
<dbReference type="RefSeq" id="WP_317697615.1">
    <property type="nucleotide sequence ID" value="NZ_AP026801.1"/>
</dbReference>
<sequence length="253" mass="28537">MSKIIIRADDLGYSKGINYGIYETLKNGFINNVGVMVNMPSTQHGVDLIMDLDVDLGLHTVISAGRPLSDPDTVSSLVDDFGNFKSSNLYRNSTEDLVDLEEVVVEIDAQYNQFLKLFGRKPDYFEGHAIYSPNFLKGLDIVAKKYDLPLLPFKLDLGPVKFKDSNVIITFMDSMNIHYNPVKTLEKVIDYSSTCANNVFPMMVCHPGFLDQYIINHSSLTNPRMQEVDFACSDKVRTVLVNNNIETIRFSDL</sequence>
<dbReference type="GO" id="GO:0016787">
    <property type="term" value="F:hydrolase activity"/>
    <property type="evidence" value="ECO:0007669"/>
    <property type="project" value="UniProtKB-KW"/>
</dbReference>
<reference evidence="6 7" key="1">
    <citation type="journal article" date="2023" name="Microbiol. Spectr.">
        <title>Symbiosis of Carpenter Bees with Uncharacterized Lactic Acid Bacteria Showing NAD Auxotrophy.</title>
        <authorList>
            <person name="Kawasaki S."/>
            <person name="Ozawa K."/>
            <person name="Mori T."/>
            <person name="Yamamoto A."/>
            <person name="Ito M."/>
            <person name="Ohkuma M."/>
            <person name="Sakamoto M."/>
            <person name="Matsutani M."/>
        </authorList>
    </citation>
    <scope>NUCLEOTIDE SEQUENCE [LARGE SCALE GENOMIC DNA]</scope>
    <source>
        <strain evidence="6 7">KimC2</strain>
    </source>
</reference>
<keyword evidence="5" id="KW-0119">Carbohydrate metabolism</keyword>
<keyword evidence="3" id="KW-0378">Hydrolase</keyword>
<gene>
    <name evidence="6" type="ORF">KIMC2_04610</name>
</gene>
<dbReference type="SUPFAM" id="SSF88713">
    <property type="entry name" value="Glycoside hydrolase/deacetylase"/>
    <property type="match status" value="1"/>
</dbReference>